<proteinExistence type="predicted"/>
<evidence type="ECO:0000313" key="2">
    <source>
        <dbReference type="Proteomes" id="UP001285441"/>
    </source>
</evidence>
<keyword evidence="2" id="KW-1185">Reference proteome</keyword>
<comment type="caution">
    <text evidence="1">The sequence shown here is derived from an EMBL/GenBank/DDBJ whole genome shotgun (WGS) entry which is preliminary data.</text>
</comment>
<reference evidence="1" key="1">
    <citation type="journal article" date="2023" name="Mol. Phylogenet. Evol.">
        <title>Genome-scale phylogeny and comparative genomics of the fungal order Sordariales.</title>
        <authorList>
            <person name="Hensen N."/>
            <person name="Bonometti L."/>
            <person name="Westerberg I."/>
            <person name="Brannstrom I.O."/>
            <person name="Guillou S."/>
            <person name="Cros-Aarteil S."/>
            <person name="Calhoun S."/>
            <person name="Haridas S."/>
            <person name="Kuo A."/>
            <person name="Mondo S."/>
            <person name="Pangilinan J."/>
            <person name="Riley R."/>
            <person name="LaButti K."/>
            <person name="Andreopoulos B."/>
            <person name="Lipzen A."/>
            <person name="Chen C."/>
            <person name="Yan M."/>
            <person name="Daum C."/>
            <person name="Ng V."/>
            <person name="Clum A."/>
            <person name="Steindorff A."/>
            <person name="Ohm R.A."/>
            <person name="Martin F."/>
            <person name="Silar P."/>
            <person name="Natvig D.O."/>
            <person name="Lalanne C."/>
            <person name="Gautier V."/>
            <person name="Ament-Velasquez S.L."/>
            <person name="Kruys A."/>
            <person name="Hutchinson M.I."/>
            <person name="Powell A.J."/>
            <person name="Barry K."/>
            <person name="Miller A.N."/>
            <person name="Grigoriev I.V."/>
            <person name="Debuchy R."/>
            <person name="Gladieux P."/>
            <person name="Hiltunen Thoren M."/>
            <person name="Johannesson H."/>
        </authorList>
    </citation>
    <scope>NUCLEOTIDE SEQUENCE</scope>
    <source>
        <strain evidence="1">CBS 232.78</strain>
    </source>
</reference>
<organism evidence="1 2">
    <name type="scientific">Podospora didyma</name>
    <dbReference type="NCBI Taxonomy" id="330526"/>
    <lineage>
        <taxon>Eukaryota</taxon>
        <taxon>Fungi</taxon>
        <taxon>Dikarya</taxon>
        <taxon>Ascomycota</taxon>
        <taxon>Pezizomycotina</taxon>
        <taxon>Sordariomycetes</taxon>
        <taxon>Sordariomycetidae</taxon>
        <taxon>Sordariales</taxon>
        <taxon>Podosporaceae</taxon>
        <taxon>Podospora</taxon>
    </lineage>
</organism>
<dbReference type="AlphaFoldDB" id="A0AAE0NGN5"/>
<gene>
    <name evidence="1" type="ORF">B0H63DRAFT_523868</name>
</gene>
<accession>A0AAE0NGN5</accession>
<name>A0AAE0NGN5_9PEZI</name>
<evidence type="ECO:0000313" key="1">
    <source>
        <dbReference type="EMBL" id="KAK3381134.1"/>
    </source>
</evidence>
<dbReference type="EMBL" id="JAULSW010000005">
    <property type="protein sequence ID" value="KAK3381134.1"/>
    <property type="molecule type" value="Genomic_DNA"/>
</dbReference>
<sequence length="393" mass="42624">MAPASDAEFWKIFASKLKPNFPQGQDLGPKNCLYIPTLNERTIPAGNNVIPPITNFAIRKAADALVDLDSPLFVQDTNGGHAKRFLDSLRNVDKVSNSSQVQMATEAYNFGLLQFAYGEQSAFIQATARLESALGGMDDGQTMAASPNLDLSARTVPVEYVLKYTIDSTYNSWVASFQQPKSSQAGSKFKFTFTSEERASHRWESIGHSAAAKEEFKASDFSSPITFERTADGVQTFTVSPDGSWNPGNVQTTYPKLVVSAPMALSKPLVQVSKIVVGYKAKSRDATATANPFGFRLWLGDSSNRRLRDSDSQDESNITNWSDVVKTTSGGGYGLKIPASVDGIPTLLAVVGRAPEPLQTIFGEDQPPIHQSLTFEIGCREMGVGIAEIEGED</sequence>
<dbReference type="Proteomes" id="UP001285441">
    <property type="component" value="Unassembled WGS sequence"/>
</dbReference>
<protein>
    <submittedName>
        <fullName evidence="1">Uncharacterized protein</fullName>
    </submittedName>
</protein>
<reference evidence="1" key="2">
    <citation type="submission" date="2023-06" db="EMBL/GenBank/DDBJ databases">
        <authorList>
            <consortium name="Lawrence Berkeley National Laboratory"/>
            <person name="Haridas S."/>
            <person name="Hensen N."/>
            <person name="Bonometti L."/>
            <person name="Westerberg I."/>
            <person name="Brannstrom I.O."/>
            <person name="Guillou S."/>
            <person name="Cros-Aarteil S."/>
            <person name="Calhoun S."/>
            <person name="Kuo A."/>
            <person name="Mondo S."/>
            <person name="Pangilinan J."/>
            <person name="Riley R."/>
            <person name="LaButti K."/>
            <person name="Andreopoulos B."/>
            <person name="Lipzen A."/>
            <person name="Chen C."/>
            <person name="Yanf M."/>
            <person name="Daum C."/>
            <person name="Ng V."/>
            <person name="Clum A."/>
            <person name="Steindorff A."/>
            <person name="Ohm R."/>
            <person name="Martin F."/>
            <person name="Silar P."/>
            <person name="Natvig D."/>
            <person name="Lalanne C."/>
            <person name="Gautier V."/>
            <person name="Ament-velasquez S.L."/>
            <person name="Kruys A."/>
            <person name="Hutchinson M.I."/>
            <person name="Powell A.J."/>
            <person name="Barry K."/>
            <person name="Miller A.N."/>
            <person name="Grigoriev I.V."/>
            <person name="Debuchy R."/>
            <person name="Gladieux P."/>
            <person name="Thoren M.H."/>
            <person name="Johannesson H."/>
        </authorList>
    </citation>
    <scope>NUCLEOTIDE SEQUENCE</scope>
    <source>
        <strain evidence="1">CBS 232.78</strain>
    </source>
</reference>